<dbReference type="EMBL" id="AYRZ02000007">
    <property type="protein sequence ID" value="PHT76128.1"/>
    <property type="molecule type" value="Genomic_DNA"/>
</dbReference>
<proteinExistence type="predicted"/>
<protein>
    <submittedName>
        <fullName evidence="1">Uncharacterized protein</fullName>
    </submittedName>
</protein>
<dbReference type="GO" id="GO:0005783">
    <property type="term" value="C:endoplasmic reticulum"/>
    <property type="evidence" value="ECO:0000318"/>
    <property type="project" value="GO_Central"/>
</dbReference>
<keyword evidence="2" id="KW-1185">Reference proteome</keyword>
<accession>A0A2G2Z2A7</accession>
<dbReference type="Proteomes" id="UP000222542">
    <property type="component" value="Unassembled WGS sequence"/>
</dbReference>
<dbReference type="Gramene" id="PHT76128">
    <property type="protein sequence ID" value="PHT76128"/>
    <property type="gene ID" value="T459_19650"/>
</dbReference>
<dbReference type="AlphaFoldDB" id="A0A2G2Z2A7"/>
<comment type="caution">
    <text evidence="1">The sequence shown here is derived from an EMBL/GenBank/DDBJ whole genome shotgun (WGS) entry which is preliminary data.</text>
</comment>
<evidence type="ECO:0000313" key="2">
    <source>
        <dbReference type="Proteomes" id="UP000222542"/>
    </source>
</evidence>
<organism evidence="1 2">
    <name type="scientific">Capsicum annuum</name>
    <name type="common">Capsicum pepper</name>
    <dbReference type="NCBI Taxonomy" id="4072"/>
    <lineage>
        <taxon>Eukaryota</taxon>
        <taxon>Viridiplantae</taxon>
        <taxon>Streptophyta</taxon>
        <taxon>Embryophyta</taxon>
        <taxon>Tracheophyta</taxon>
        <taxon>Spermatophyta</taxon>
        <taxon>Magnoliopsida</taxon>
        <taxon>eudicotyledons</taxon>
        <taxon>Gunneridae</taxon>
        <taxon>Pentapetalae</taxon>
        <taxon>asterids</taxon>
        <taxon>lamiids</taxon>
        <taxon>Solanales</taxon>
        <taxon>Solanaceae</taxon>
        <taxon>Solanoideae</taxon>
        <taxon>Capsiceae</taxon>
        <taxon>Capsicum</taxon>
    </lineage>
</organism>
<dbReference type="InterPro" id="IPR045888">
    <property type="entry name" value="Erv"/>
</dbReference>
<reference evidence="1 2" key="1">
    <citation type="journal article" date="2014" name="Nat. Genet.">
        <title>Genome sequence of the hot pepper provides insights into the evolution of pungency in Capsicum species.</title>
        <authorList>
            <person name="Kim S."/>
            <person name="Park M."/>
            <person name="Yeom S.I."/>
            <person name="Kim Y.M."/>
            <person name="Lee J.M."/>
            <person name="Lee H.A."/>
            <person name="Seo E."/>
            <person name="Choi J."/>
            <person name="Cheong K."/>
            <person name="Kim K.T."/>
            <person name="Jung K."/>
            <person name="Lee G.W."/>
            <person name="Oh S.K."/>
            <person name="Bae C."/>
            <person name="Kim S.B."/>
            <person name="Lee H.Y."/>
            <person name="Kim S.Y."/>
            <person name="Kim M.S."/>
            <person name="Kang B.C."/>
            <person name="Jo Y.D."/>
            <person name="Yang H.B."/>
            <person name="Jeong H.J."/>
            <person name="Kang W.H."/>
            <person name="Kwon J.K."/>
            <person name="Shin C."/>
            <person name="Lim J.Y."/>
            <person name="Park J.H."/>
            <person name="Huh J.H."/>
            <person name="Kim J.S."/>
            <person name="Kim B.D."/>
            <person name="Cohen O."/>
            <person name="Paran I."/>
            <person name="Suh M.C."/>
            <person name="Lee S.B."/>
            <person name="Kim Y.K."/>
            <person name="Shin Y."/>
            <person name="Noh S.J."/>
            <person name="Park J."/>
            <person name="Seo Y.S."/>
            <person name="Kwon S.Y."/>
            <person name="Kim H.A."/>
            <person name="Park J.M."/>
            <person name="Kim H.J."/>
            <person name="Choi S.B."/>
            <person name="Bosland P.W."/>
            <person name="Reeves G."/>
            <person name="Jo S.H."/>
            <person name="Lee B.W."/>
            <person name="Cho H.T."/>
            <person name="Choi H.S."/>
            <person name="Lee M.S."/>
            <person name="Yu Y."/>
            <person name="Do Choi Y."/>
            <person name="Park B.S."/>
            <person name="van Deynze A."/>
            <person name="Ashrafi H."/>
            <person name="Hill T."/>
            <person name="Kim W.T."/>
            <person name="Pai H.S."/>
            <person name="Ahn H.K."/>
            <person name="Yeam I."/>
            <person name="Giovannoni J.J."/>
            <person name="Rose J.K."/>
            <person name="Sorensen I."/>
            <person name="Lee S.J."/>
            <person name="Kim R.W."/>
            <person name="Choi I.Y."/>
            <person name="Choi B.S."/>
            <person name="Lim J.S."/>
            <person name="Lee Y.H."/>
            <person name="Choi D."/>
        </authorList>
    </citation>
    <scope>NUCLEOTIDE SEQUENCE [LARGE SCALE GENOMIC DNA]</scope>
    <source>
        <strain evidence="2">cv. CM334</strain>
    </source>
</reference>
<dbReference type="PANTHER" id="PTHR10984">
    <property type="entry name" value="ENDOPLASMIC RETICULUM-GOLGI INTERMEDIATE COMPARTMENT PROTEIN"/>
    <property type="match status" value="1"/>
</dbReference>
<sequence>MEKSGREDPGMTNFESERIFERIGEKWREFELGLFKVEEELGNNEGLLEDRRSPIPDGHGHHDHESYYGDCDMDKLVKFCGIGYHFYHAIEMTQIFIFLQMMKDLISLIKLESHMNTLDNSSTKLATGLKRPAPVIGGCRIEGFVRVKKVLGNLVISVRSAAYSFDASQMNISHVISSFSFCPTLYTASVTRINSHETTHFFDVHKNSMSGKEHESSKETPCLMASVYGIESSVECNAGTSCNPKGKISLIGVRRQKNESSCYSIDAVALSTKGDIDVLGPPILNPERLGMDDVKGTDEELL</sequence>
<dbReference type="GO" id="GO:0030134">
    <property type="term" value="C:COPII-coated ER to Golgi transport vesicle"/>
    <property type="evidence" value="ECO:0000318"/>
    <property type="project" value="GO_Central"/>
</dbReference>
<reference evidence="1 2" key="2">
    <citation type="journal article" date="2017" name="Genome Biol.">
        <title>New reference genome sequences of hot pepper reveal the massive evolution of plant disease-resistance genes by retroduplication.</title>
        <authorList>
            <person name="Kim S."/>
            <person name="Park J."/>
            <person name="Yeom S.I."/>
            <person name="Kim Y.M."/>
            <person name="Seo E."/>
            <person name="Kim K.T."/>
            <person name="Kim M.S."/>
            <person name="Lee J.M."/>
            <person name="Cheong K."/>
            <person name="Shin H.S."/>
            <person name="Kim S.B."/>
            <person name="Han K."/>
            <person name="Lee J."/>
            <person name="Park M."/>
            <person name="Lee H.A."/>
            <person name="Lee H.Y."/>
            <person name="Lee Y."/>
            <person name="Oh S."/>
            <person name="Lee J.H."/>
            <person name="Choi E."/>
            <person name="Choi E."/>
            <person name="Lee S.E."/>
            <person name="Jeon J."/>
            <person name="Kim H."/>
            <person name="Choi G."/>
            <person name="Song H."/>
            <person name="Lee J."/>
            <person name="Lee S.C."/>
            <person name="Kwon J.K."/>
            <person name="Lee H.Y."/>
            <person name="Koo N."/>
            <person name="Hong Y."/>
            <person name="Kim R.W."/>
            <person name="Kang W.H."/>
            <person name="Huh J.H."/>
            <person name="Kang B.C."/>
            <person name="Yang T.J."/>
            <person name="Lee Y.H."/>
            <person name="Bennetzen J.L."/>
            <person name="Choi D."/>
        </authorList>
    </citation>
    <scope>NUCLEOTIDE SEQUENCE [LARGE SCALE GENOMIC DNA]</scope>
    <source>
        <strain evidence="2">cv. CM334</strain>
    </source>
</reference>
<dbReference type="PANTHER" id="PTHR10984:SF37">
    <property type="entry name" value="PROTEIN DISULFIDE-ISOMERASE 5-3"/>
    <property type="match status" value="1"/>
</dbReference>
<name>A0A2G2Z2A7_CAPAN</name>
<gene>
    <name evidence="1" type="ORF">T459_19650</name>
</gene>
<dbReference type="STRING" id="4072.A0A2G2Z2A7"/>
<evidence type="ECO:0000313" key="1">
    <source>
        <dbReference type="EMBL" id="PHT76128.1"/>
    </source>
</evidence>